<evidence type="ECO:0000313" key="1">
    <source>
        <dbReference type="EMBL" id="GAA0361586.1"/>
    </source>
</evidence>
<organism evidence="1 2">
    <name type="scientific">Alkalibacterium iburiense</name>
    <dbReference type="NCBI Taxonomy" id="290589"/>
    <lineage>
        <taxon>Bacteria</taxon>
        <taxon>Bacillati</taxon>
        <taxon>Bacillota</taxon>
        <taxon>Bacilli</taxon>
        <taxon>Lactobacillales</taxon>
        <taxon>Carnobacteriaceae</taxon>
        <taxon>Alkalibacterium</taxon>
    </lineage>
</organism>
<reference evidence="2" key="1">
    <citation type="journal article" date="2019" name="Int. J. Syst. Evol. Microbiol.">
        <title>The Global Catalogue of Microorganisms (GCM) 10K type strain sequencing project: providing services to taxonomists for standard genome sequencing and annotation.</title>
        <authorList>
            <consortium name="The Broad Institute Genomics Platform"/>
            <consortium name="The Broad Institute Genome Sequencing Center for Infectious Disease"/>
            <person name="Wu L."/>
            <person name="Ma J."/>
        </authorList>
    </citation>
    <scope>NUCLEOTIDE SEQUENCE [LARGE SCALE GENOMIC DNA]</scope>
    <source>
        <strain evidence="2">JCM 12662</strain>
    </source>
</reference>
<sequence length="71" mass="8372">MRKNGSLEVAYANDKEAHQYIRREIDKIESKAYKVKKKEATREAIKEYGFSWDALAKAIERKQHSIYLPEV</sequence>
<protein>
    <submittedName>
        <fullName evidence="1">Uncharacterized protein</fullName>
    </submittedName>
</protein>
<comment type="caution">
    <text evidence="1">The sequence shown here is derived from an EMBL/GenBank/DDBJ whole genome shotgun (WGS) entry which is preliminary data.</text>
</comment>
<dbReference type="RefSeq" id="WP_343754850.1">
    <property type="nucleotide sequence ID" value="NZ_BAAACW010000077.1"/>
</dbReference>
<dbReference type="EMBL" id="BAAACW010000077">
    <property type="protein sequence ID" value="GAA0361586.1"/>
    <property type="molecule type" value="Genomic_DNA"/>
</dbReference>
<proteinExistence type="predicted"/>
<evidence type="ECO:0000313" key="2">
    <source>
        <dbReference type="Proteomes" id="UP001501166"/>
    </source>
</evidence>
<keyword evidence="2" id="KW-1185">Reference proteome</keyword>
<gene>
    <name evidence="1" type="ORF">GCM10008932_12730</name>
</gene>
<dbReference type="Proteomes" id="UP001501166">
    <property type="component" value="Unassembled WGS sequence"/>
</dbReference>
<accession>A0ABP3H439</accession>
<name>A0ABP3H439_9LACT</name>